<evidence type="ECO:0000256" key="4">
    <source>
        <dbReference type="ARBA" id="ARBA00023242"/>
    </source>
</evidence>
<dbReference type="Pfam" id="PF00400">
    <property type="entry name" value="WD40"/>
    <property type="match status" value="3"/>
</dbReference>
<feature type="compositionally biased region" description="Basic and acidic residues" evidence="6">
    <location>
        <begin position="395"/>
        <end position="413"/>
    </location>
</feature>
<dbReference type="InterPro" id="IPR001680">
    <property type="entry name" value="WD40_rpt"/>
</dbReference>
<gene>
    <name evidence="7" type="ORF">WJX72_003348</name>
</gene>
<evidence type="ECO:0000313" key="8">
    <source>
        <dbReference type="Proteomes" id="UP001489004"/>
    </source>
</evidence>
<dbReference type="SMART" id="SM00320">
    <property type="entry name" value="WD40"/>
    <property type="match status" value="4"/>
</dbReference>
<name>A0AAW1PL12_9CHLO</name>
<comment type="caution">
    <text evidence="7">The sequence shown here is derived from an EMBL/GenBank/DDBJ whole genome shotgun (WGS) entry which is preliminary data.</text>
</comment>
<dbReference type="Proteomes" id="UP001489004">
    <property type="component" value="Unassembled WGS sequence"/>
</dbReference>
<evidence type="ECO:0000256" key="2">
    <source>
        <dbReference type="ARBA" id="ARBA00022574"/>
    </source>
</evidence>
<keyword evidence="3" id="KW-0677">Repeat</keyword>
<proteinExistence type="predicted"/>
<accession>A0AAW1PL12</accession>
<sequence>MNRRLLDPFQIVDLPEIIEEYLDDGITKCVSFNHRGTLLAAGCADGRVVIWDFETRGVAQTYQAHGEGSSVTCLAWSRNGRFLVSGGMDHNIIVQNVEQNIQHAQMTLPGIVTHMSLDERNADACVVGFQVGPPMLLDFAASTMRPLPTVVIDGEGRTAKANVGGTMLTVMAIFDKTGSLLFVAQPKGTIAVLETTNLRFLDLIKVPGGTRIMGLRLNRKGNLLLVNCYDRVIRMYECQASGAADHKTFTLQEVKSRVATAAKGSKGGSVLLGDKSLLTFKRDFQNAVERMLWKEVVFTGDSEYVVAASNAKAEHIIYIWNRNFGKLERILEGPKEGTADIAWHPNRDILVSVSVTGKIYLWAKVYQENWSAFAPDFEELHENQEYVEREDEFDTNEREEDRAARERALAARDEADDEVDILTVEEAPVFSSDDEGEGEALHHLPVQIRPQEAEAKPAPEAGPSETQGSEADRLEAEPSTRGADEGEEPPPEGSARGRGMDGEDMDLGPAYPMPSEQPDDPGARHKRIKLKVRFPSEEGGDAEDYPGASKKRRKD</sequence>
<dbReference type="InterPro" id="IPR015943">
    <property type="entry name" value="WD40/YVTN_repeat-like_dom_sf"/>
</dbReference>
<dbReference type="EMBL" id="JALJOR010000011">
    <property type="protein sequence ID" value="KAK9808774.1"/>
    <property type="molecule type" value="Genomic_DNA"/>
</dbReference>
<dbReference type="PROSITE" id="PS00678">
    <property type="entry name" value="WD_REPEATS_1"/>
    <property type="match status" value="1"/>
</dbReference>
<dbReference type="SUPFAM" id="SSF50978">
    <property type="entry name" value="WD40 repeat-like"/>
    <property type="match status" value="1"/>
</dbReference>
<protein>
    <submittedName>
        <fullName evidence="7">Uncharacterized protein</fullName>
    </submittedName>
</protein>
<evidence type="ECO:0000256" key="5">
    <source>
        <dbReference type="PROSITE-ProRule" id="PRU00221"/>
    </source>
</evidence>
<feature type="region of interest" description="Disordered" evidence="6">
    <location>
        <begin position="452"/>
        <end position="555"/>
    </location>
</feature>
<feature type="region of interest" description="Disordered" evidence="6">
    <location>
        <begin position="386"/>
        <end position="417"/>
    </location>
</feature>
<keyword evidence="8" id="KW-1185">Reference proteome</keyword>
<dbReference type="Gene3D" id="2.130.10.10">
    <property type="entry name" value="YVTN repeat-like/Quinoprotein amine dehydrogenase"/>
    <property type="match status" value="2"/>
</dbReference>
<dbReference type="InterPro" id="IPR037850">
    <property type="entry name" value="RBBP5/Swd1"/>
</dbReference>
<evidence type="ECO:0000256" key="1">
    <source>
        <dbReference type="ARBA" id="ARBA00004123"/>
    </source>
</evidence>
<dbReference type="InterPro" id="IPR036322">
    <property type="entry name" value="WD40_repeat_dom_sf"/>
</dbReference>
<feature type="compositionally biased region" description="Basic and acidic residues" evidence="6">
    <location>
        <begin position="470"/>
        <end position="484"/>
    </location>
</feature>
<keyword evidence="2 5" id="KW-0853">WD repeat</keyword>
<dbReference type="PANTHER" id="PTHR44040:SF1">
    <property type="entry name" value="RETINOBLASTOMA-BINDING PROTEIN 5"/>
    <property type="match status" value="1"/>
</dbReference>
<reference evidence="7 8" key="1">
    <citation type="journal article" date="2024" name="Nat. Commun.">
        <title>Phylogenomics reveals the evolutionary origins of lichenization in chlorophyte algae.</title>
        <authorList>
            <person name="Puginier C."/>
            <person name="Libourel C."/>
            <person name="Otte J."/>
            <person name="Skaloud P."/>
            <person name="Haon M."/>
            <person name="Grisel S."/>
            <person name="Petersen M."/>
            <person name="Berrin J.G."/>
            <person name="Delaux P.M."/>
            <person name="Dal Grande F."/>
            <person name="Keller J."/>
        </authorList>
    </citation>
    <scope>NUCLEOTIDE SEQUENCE [LARGE SCALE GENOMIC DNA]</scope>
    <source>
        <strain evidence="7 8">SAG 2043</strain>
    </source>
</reference>
<dbReference type="PANTHER" id="PTHR44040">
    <property type="entry name" value="RETINOBLASTOMA-BINDING PROTEIN 5"/>
    <property type="match status" value="1"/>
</dbReference>
<feature type="repeat" description="WD" evidence="5">
    <location>
        <begin position="30"/>
        <end position="61"/>
    </location>
</feature>
<dbReference type="GO" id="GO:0048188">
    <property type="term" value="C:Set1C/COMPASS complex"/>
    <property type="evidence" value="ECO:0007669"/>
    <property type="project" value="InterPro"/>
</dbReference>
<dbReference type="InterPro" id="IPR019775">
    <property type="entry name" value="WD40_repeat_CS"/>
</dbReference>
<dbReference type="AlphaFoldDB" id="A0AAW1PL12"/>
<comment type="subcellular location">
    <subcellularLocation>
        <location evidence="1">Nucleus</location>
    </subcellularLocation>
</comment>
<organism evidence="7 8">
    <name type="scientific">[Myrmecia] bisecta</name>
    <dbReference type="NCBI Taxonomy" id="41462"/>
    <lineage>
        <taxon>Eukaryota</taxon>
        <taxon>Viridiplantae</taxon>
        <taxon>Chlorophyta</taxon>
        <taxon>core chlorophytes</taxon>
        <taxon>Trebouxiophyceae</taxon>
        <taxon>Trebouxiales</taxon>
        <taxon>Trebouxiaceae</taxon>
        <taxon>Myrmecia</taxon>
    </lineage>
</organism>
<evidence type="ECO:0000313" key="7">
    <source>
        <dbReference type="EMBL" id="KAK9808774.1"/>
    </source>
</evidence>
<evidence type="ECO:0000256" key="3">
    <source>
        <dbReference type="ARBA" id="ARBA00022737"/>
    </source>
</evidence>
<dbReference type="PROSITE" id="PS50082">
    <property type="entry name" value="WD_REPEATS_2"/>
    <property type="match status" value="1"/>
</dbReference>
<keyword evidence="4" id="KW-0539">Nucleus</keyword>
<evidence type="ECO:0000256" key="6">
    <source>
        <dbReference type="SAM" id="MobiDB-lite"/>
    </source>
</evidence>